<keyword evidence="5" id="KW-0560">Oxidoreductase</keyword>
<dbReference type="Proteomes" id="UP000694888">
    <property type="component" value="Unplaced"/>
</dbReference>
<keyword evidence="7" id="KW-0503">Monooxygenase</keyword>
<keyword evidence="3" id="KW-0349">Heme</keyword>
<dbReference type="Pfam" id="PF00067">
    <property type="entry name" value="p450"/>
    <property type="match status" value="2"/>
</dbReference>
<keyword evidence="8" id="KW-1185">Reference proteome</keyword>
<reference evidence="9" key="1">
    <citation type="submission" date="2025-08" db="UniProtKB">
        <authorList>
            <consortium name="RefSeq"/>
        </authorList>
    </citation>
    <scope>IDENTIFICATION</scope>
</reference>
<dbReference type="PANTHER" id="PTHR24279">
    <property type="entry name" value="CYTOCHROME P450"/>
    <property type="match status" value="1"/>
</dbReference>
<evidence type="ECO:0000256" key="1">
    <source>
        <dbReference type="ARBA" id="ARBA00001971"/>
    </source>
</evidence>
<gene>
    <name evidence="9" type="primary">LOC101858785</name>
</gene>
<keyword evidence="4" id="KW-0479">Metal-binding</keyword>
<proteinExistence type="inferred from homology"/>
<comment type="similarity">
    <text evidence="2">Belongs to the cytochrome P450 family.</text>
</comment>
<evidence type="ECO:0000256" key="6">
    <source>
        <dbReference type="ARBA" id="ARBA00023004"/>
    </source>
</evidence>
<sequence length="351" mass="39650">MDFVHVACAEGVEDIIRCEGATPFRMPVVLHTDYYRANSRPEGILTSNGQQWRRMRSALEKPILKPSLLSNHVPTMHTVSSDFVKKLDTLRNDHGYITDVLSELFKWSLEGKIPELYSPIDYAGKDDRTFKRKWRITFKEAFDKVVAIAEKEIDKKPGDLNAQSLVSHIMSHGNLTSSEMYTSVTEIMLASGDTDKVYQEIKTVVGEVEEVSHSTLGRLKYTTGFLKEILRLHPPVFMTGRELKNGGVICGYQVPPGTHATVPLYAIGRNPIIYKDPMEIKPERWMRTSRDREVTNTFAFVPFGWGQRSCIVFDPASQAPSALRGIQYPSRQTELLDKSSAHTRIELGSSV</sequence>
<dbReference type="Gene3D" id="1.10.630.10">
    <property type="entry name" value="Cytochrome P450"/>
    <property type="match status" value="2"/>
</dbReference>
<dbReference type="InterPro" id="IPR001128">
    <property type="entry name" value="Cyt_P450"/>
</dbReference>
<comment type="cofactor">
    <cofactor evidence="1">
        <name>heme</name>
        <dbReference type="ChEBI" id="CHEBI:30413"/>
    </cofactor>
</comment>
<evidence type="ECO:0000256" key="3">
    <source>
        <dbReference type="ARBA" id="ARBA00022617"/>
    </source>
</evidence>
<evidence type="ECO:0000256" key="4">
    <source>
        <dbReference type="ARBA" id="ARBA00022723"/>
    </source>
</evidence>
<name>A0ABM1VUD6_APLCA</name>
<dbReference type="InterPro" id="IPR002401">
    <property type="entry name" value="Cyt_P450_E_grp-I"/>
</dbReference>
<dbReference type="PRINTS" id="PR00463">
    <property type="entry name" value="EP450I"/>
</dbReference>
<dbReference type="PANTHER" id="PTHR24279:SF120">
    <property type="entry name" value="CYTOCHROME P450"/>
    <property type="match status" value="1"/>
</dbReference>
<evidence type="ECO:0000256" key="5">
    <source>
        <dbReference type="ARBA" id="ARBA00023002"/>
    </source>
</evidence>
<evidence type="ECO:0000256" key="7">
    <source>
        <dbReference type="ARBA" id="ARBA00023033"/>
    </source>
</evidence>
<dbReference type="InterPro" id="IPR050479">
    <property type="entry name" value="CYP11_CYP27_families"/>
</dbReference>
<keyword evidence="6" id="KW-0408">Iron</keyword>
<dbReference type="InterPro" id="IPR036396">
    <property type="entry name" value="Cyt_P450_sf"/>
</dbReference>
<evidence type="ECO:0000256" key="2">
    <source>
        <dbReference type="ARBA" id="ARBA00010617"/>
    </source>
</evidence>
<accession>A0ABM1VUD6</accession>
<dbReference type="SUPFAM" id="SSF48264">
    <property type="entry name" value="Cytochrome P450"/>
    <property type="match status" value="1"/>
</dbReference>
<organism evidence="8 9">
    <name type="scientific">Aplysia californica</name>
    <name type="common">California sea hare</name>
    <dbReference type="NCBI Taxonomy" id="6500"/>
    <lineage>
        <taxon>Eukaryota</taxon>
        <taxon>Metazoa</taxon>
        <taxon>Spiralia</taxon>
        <taxon>Lophotrochozoa</taxon>
        <taxon>Mollusca</taxon>
        <taxon>Gastropoda</taxon>
        <taxon>Heterobranchia</taxon>
        <taxon>Euthyneura</taxon>
        <taxon>Tectipleura</taxon>
        <taxon>Aplysiida</taxon>
        <taxon>Aplysioidea</taxon>
        <taxon>Aplysiidae</taxon>
        <taxon>Aplysia</taxon>
    </lineage>
</organism>
<dbReference type="GeneID" id="101858785"/>
<protein>
    <submittedName>
        <fullName evidence="9">Cytochrome P450 10-like</fullName>
    </submittedName>
</protein>
<evidence type="ECO:0000313" key="9">
    <source>
        <dbReference type="RefSeq" id="XP_035826028.1"/>
    </source>
</evidence>
<dbReference type="RefSeq" id="XP_035826028.1">
    <property type="nucleotide sequence ID" value="XM_035970135.1"/>
</dbReference>
<evidence type="ECO:0000313" key="8">
    <source>
        <dbReference type="Proteomes" id="UP000694888"/>
    </source>
</evidence>